<dbReference type="RefSeq" id="WP_405150575.1">
    <property type="nucleotide sequence ID" value="NZ_CP109527.1"/>
</dbReference>
<evidence type="ECO:0000313" key="1">
    <source>
        <dbReference type="EMBL" id="WTY38650.1"/>
    </source>
</evidence>
<keyword evidence="2" id="KW-1185">Reference proteome</keyword>
<protein>
    <submittedName>
        <fullName evidence="1">Uncharacterized protein</fullName>
    </submittedName>
</protein>
<sequence length="91" mass="10315">MTHSAEVIETQGDFSLVKWTGRKFPGFLLQGDSLSIIVSDLREVEELLGGDDIEEARFVAHELLLQFVAMQNSYEEMMKRAGLQLPYAPRN</sequence>
<reference evidence="1 2" key="1">
    <citation type="submission" date="2022-10" db="EMBL/GenBank/DDBJ databases">
        <title>The complete genomes of actinobacterial strains from the NBC collection.</title>
        <authorList>
            <person name="Joergensen T.S."/>
            <person name="Alvarez Arevalo M."/>
            <person name="Sterndorff E.B."/>
            <person name="Faurdal D."/>
            <person name="Vuksanovic O."/>
            <person name="Mourched A.-S."/>
            <person name="Charusanti P."/>
            <person name="Shaw S."/>
            <person name="Blin K."/>
            <person name="Weber T."/>
        </authorList>
    </citation>
    <scope>NUCLEOTIDE SEQUENCE [LARGE SCALE GENOMIC DNA]</scope>
    <source>
        <strain evidence="1 2">NBC_01413</strain>
    </source>
</reference>
<dbReference type="Proteomes" id="UP001621418">
    <property type="component" value="Chromosome"/>
</dbReference>
<gene>
    <name evidence="1" type="ORF">OG308_12865</name>
</gene>
<dbReference type="EMBL" id="CP109527">
    <property type="protein sequence ID" value="WTY38650.1"/>
    <property type="molecule type" value="Genomic_DNA"/>
</dbReference>
<organism evidence="1 2">
    <name type="scientific">Nocardia salmonicida</name>
    <dbReference type="NCBI Taxonomy" id="53431"/>
    <lineage>
        <taxon>Bacteria</taxon>
        <taxon>Bacillati</taxon>
        <taxon>Actinomycetota</taxon>
        <taxon>Actinomycetes</taxon>
        <taxon>Mycobacteriales</taxon>
        <taxon>Nocardiaceae</taxon>
        <taxon>Nocardia</taxon>
    </lineage>
</organism>
<dbReference type="InterPro" id="IPR053801">
    <property type="entry name" value="DUF6959"/>
</dbReference>
<proteinExistence type="predicted"/>
<dbReference type="Pfam" id="PF22281">
    <property type="entry name" value="DUF6959"/>
    <property type="match status" value="1"/>
</dbReference>
<name>A0ABZ1NF79_9NOCA</name>
<accession>A0ABZ1NF79</accession>
<evidence type="ECO:0000313" key="2">
    <source>
        <dbReference type="Proteomes" id="UP001621418"/>
    </source>
</evidence>